<dbReference type="EMBL" id="DVML01000014">
    <property type="protein sequence ID" value="HIU22458.1"/>
    <property type="molecule type" value="Genomic_DNA"/>
</dbReference>
<sequence>MYNERQDNFSVKDVILQILFVILFVFILMWLFPSKQFVKDSLQPLYDRIFSENILIMKDAAKGYYTTPRLPQNVGDKVSMTLGEMLDKKLLIEFTDSKGKKCDHDESYVEITKYDEEFVMKVNLKCSEQENYILVYMGCYDYCKTTICEKDEADVKTPVIRPSNPVVKGTVNDPSNPGNPGNPGQPTPTPDPGNPTPTPDPGNPTPTPAPGKEYICEYLKVTDGSYGPWGSWSSWSKNSVTANDLRQVDTKTETEVTTANKLIGYNNITKKDPNKPIYGKRQVKVGTKQVTSCASYGYTYQPTGEYRYGDWVYQGIVKVYSIPANSATVKYENIHSSQENCGDCGGEKYWTAEKYTRTSYPVANKVYGCTQYKTETVDVYGTIDVVVDYETTVVREPVYKQVKVETKVKYYRYRTRELKSGSKDYKWSNCNDTNLFELGYNLTGNKKEK</sequence>
<organism evidence="3 4">
    <name type="scientific">Candidatus Fimihabitans intestinipullorum</name>
    <dbReference type="NCBI Taxonomy" id="2840820"/>
    <lineage>
        <taxon>Bacteria</taxon>
        <taxon>Bacillati</taxon>
        <taxon>Mycoplasmatota</taxon>
        <taxon>Mycoplasmatota incertae sedis</taxon>
        <taxon>Candidatus Fimihabitans</taxon>
    </lineage>
</organism>
<evidence type="ECO:0000313" key="4">
    <source>
        <dbReference type="Proteomes" id="UP000824087"/>
    </source>
</evidence>
<proteinExistence type="predicted"/>
<keyword evidence="2" id="KW-0472">Membrane</keyword>
<accession>A0A9D1HVM9</accession>
<evidence type="ECO:0000256" key="2">
    <source>
        <dbReference type="SAM" id="Phobius"/>
    </source>
</evidence>
<dbReference type="Proteomes" id="UP000824087">
    <property type="component" value="Unassembled WGS sequence"/>
</dbReference>
<feature type="compositionally biased region" description="Pro residues" evidence="1">
    <location>
        <begin position="183"/>
        <end position="209"/>
    </location>
</feature>
<keyword evidence="2" id="KW-0812">Transmembrane</keyword>
<keyword evidence="2" id="KW-1133">Transmembrane helix</keyword>
<gene>
    <name evidence="3" type="ORF">IAD49_02625</name>
</gene>
<dbReference type="AlphaFoldDB" id="A0A9D1HVM9"/>
<feature type="region of interest" description="Disordered" evidence="1">
    <location>
        <begin position="159"/>
        <end position="211"/>
    </location>
</feature>
<evidence type="ECO:0000313" key="3">
    <source>
        <dbReference type="EMBL" id="HIU22458.1"/>
    </source>
</evidence>
<name>A0A9D1HVM9_9BACT</name>
<protein>
    <submittedName>
        <fullName evidence="3">Uncharacterized protein</fullName>
    </submittedName>
</protein>
<comment type="caution">
    <text evidence="3">The sequence shown here is derived from an EMBL/GenBank/DDBJ whole genome shotgun (WGS) entry which is preliminary data.</text>
</comment>
<feature type="compositionally biased region" description="Low complexity" evidence="1">
    <location>
        <begin position="172"/>
        <end position="182"/>
    </location>
</feature>
<reference evidence="3" key="2">
    <citation type="journal article" date="2021" name="PeerJ">
        <title>Extensive microbial diversity within the chicken gut microbiome revealed by metagenomics and culture.</title>
        <authorList>
            <person name="Gilroy R."/>
            <person name="Ravi A."/>
            <person name="Getino M."/>
            <person name="Pursley I."/>
            <person name="Horton D.L."/>
            <person name="Alikhan N.F."/>
            <person name="Baker D."/>
            <person name="Gharbi K."/>
            <person name="Hall N."/>
            <person name="Watson M."/>
            <person name="Adriaenssens E.M."/>
            <person name="Foster-Nyarko E."/>
            <person name="Jarju S."/>
            <person name="Secka A."/>
            <person name="Antonio M."/>
            <person name="Oren A."/>
            <person name="Chaudhuri R.R."/>
            <person name="La Ragione R."/>
            <person name="Hildebrand F."/>
            <person name="Pallen M.J."/>
        </authorList>
    </citation>
    <scope>NUCLEOTIDE SEQUENCE</scope>
    <source>
        <strain evidence="3">CHK197-8231</strain>
    </source>
</reference>
<feature type="transmembrane region" description="Helical" evidence="2">
    <location>
        <begin position="14"/>
        <end position="32"/>
    </location>
</feature>
<evidence type="ECO:0000256" key="1">
    <source>
        <dbReference type="SAM" id="MobiDB-lite"/>
    </source>
</evidence>
<reference evidence="3" key="1">
    <citation type="submission" date="2020-10" db="EMBL/GenBank/DDBJ databases">
        <authorList>
            <person name="Gilroy R."/>
        </authorList>
    </citation>
    <scope>NUCLEOTIDE SEQUENCE</scope>
    <source>
        <strain evidence="3">CHK197-8231</strain>
    </source>
</reference>